<keyword evidence="2" id="KW-0677">Repeat</keyword>
<evidence type="ECO:0000256" key="2">
    <source>
        <dbReference type="ARBA" id="ARBA00022737"/>
    </source>
</evidence>
<dbReference type="InterPro" id="IPR015915">
    <property type="entry name" value="Kelch-typ_b-propeller"/>
</dbReference>
<evidence type="ECO:0000313" key="4">
    <source>
        <dbReference type="EMBL" id="KII84047.1"/>
    </source>
</evidence>
<organism evidence="4 5">
    <name type="scientific">Plicaturopsis crispa FD-325 SS-3</name>
    <dbReference type="NCBI Taxonomy" id="944288"/>
    <lineage>
        <taxon>Eukaryota</taxon>
        <taxon>Fungi</taxon>
        <taxon>Dikarya</taxon>
        <taxon>Basidiomycota</taxon>
        <taxon>Agaricomycotina</taxon>
        <taxon>Agaricomycetes</taxon>
        <taxon>Agaricomycetidae</taxon>
        <taxon>Amylocorticiales</taxon>
        <taxon>Amylocorticiaceae</taxon>
        <taxon>Plicatura</taxon>
        <taxon>Plicaturopsis crispa</taxon>
    </lineage>
</organism>
<feature type="compositionally biased region" description="Polar residues" evidence="3">
    <location>
        <begin position="17"/>
        <end position="30"/>
    </location>
</feature>
<proteinExistence type="predicted"/>
<sequence>MASTARLTPLSDVPEESTASFGSRSASPITRSPYIHHAGSPSSSTISSSASLTTTTGASATTPTTRQPSGPRKPSGLRDRPPSTRATSTNGDSSSPSSSTRRATGSPSNANTAQGGAPPLQQRIRTNPHMPHAKDVEIAPATVMYWSRAPVHGALPMRSMRAHSVTLVDNVAWLFGGCDDKGCWKDVYCFDIDTMYWTHPDTYGHIPPPCRAHTATLVDRRLVVFGGGQGPVYYDTTYVLDTVTRTWTQIHLPRNTGSNAFVHPSPRRAHTAVLYKGKIWIFGGGNGMTALNDTWTLDVSGVGRARGRDDVGKEADGTAMGMRWEMIETRGRKPLPRGYHTANLVGNIMVVVGGSDGKECFGDVWCLNLDTRQWSQITPAITHRRLSHTATQVGSYLFVMGGHDGSTYTNELLLFNLGVSSLPLPLFLPHLRLPFSSFARRFNDATHTAVSLEYEPRPVLGRLPSPRGYHVALLADNRLFVFGGFNGHDVYDDVHVLDLAAAAYLPQVTSFVIDI</sequence>
<dbReference type="Pfam" id="PF24681">
    <property type="entry name" value="Kelch_KLHDC2_KLHL20_DRC7"/>
    <property type="match status" value="1"/>
</dbReference>
<gene>
    <name evidence="4" type="ORF">PLICRDRAFT_179731</name>
</gene>
<evidence type="ECO:0000256" key="1">
    <source>
        <dbReference type="ARBA" id="ARBA00022441"/>
    </source>
</evidence>
<keyword evidence="5" id="KW-1185">Reference proteome</keyword>
<name>A0A0C9SQT4_PLICR</name>
<accession>A0A0C9SQT4</accession>
<dbReference type="HOGENOM" id="CLU_019536_3_1_1"/>
<dbReference type="Pfam" id="PF01344">
    <property type="entry name" value="Kelch_1"/>
    <property type="match status" value="2"/>
</dbReference>
<keyword evidence="1" id="KW-0880">Kelch repeat</keyword>
<feature type="region of interest" description="Disordered" evidence="3">
    <location>
        <begin position="1"/>
        <end position="126"/>
    </location>
</feature>
<evidence type="ECO:0000256" key="3">
    <source>
        <dbReference type="SAM" id="MobiDB-lite"/>
    </source>
</evidence>
<dbReference type="SUPFAM" id="SSF117281">
    <property type="entry name" value="Kelch motif"/>
    <property type="match status" value="2"/>
</dbReference>
<protein>
    <submittedName>
        <fullName evidence="4">Unplaced genomic scaffold PLICRscaffold_19, whole genome shotgun sequence</fullName>
    </submittedName>
</protein>
<dbReference type="OrthoDB" id="10251809at2759"/>
<dbReference type="EMBL" id="KN832572">
    <property type="protein sequence ID" value="KII84047.1"/>
    <property type="molecule type" value="Genomic_DNA"/>
</dbReference>
<dbReference type="PANTHER" id="PTHR46093:SF18">
    <property type="entry name" value="FIBRONECTIN TYPE-III DOMAIN-CONTAINING PROTEIN"/>
    <property type="match status" value="1"/>
</dbReference>
<dbReference type="Proteomes" id="UP000053263">
    <property type="component" value="Unassembled WGS sequence"/>
</dbReference>
<feature type="compositionally biased region" description="Low complexity" evidence="3">
    <location>
        <begin position="86"/>
        <end position="108"/>
    </location>
</feature>
<dbReference type="PANTHER" id="PTHR46093">
    <property type="entry name" value="ACYL-COA-BINDING DOMAIN-CONTAINING PROTEIN 5"/>
    <property type="match status" value="1"/>
</dbReference>
<feature type="compositionally biased region" description="Low complexity" evidence="3">
    <location>
        <begin position="38"/>
        <end position="65"/>
    </location>
</feature>
<dbReference type="InterPro" id="IPR006652">
    <property type="entry name" value="Kelch_1"/>
</dbReference>
<dbReference type="AlphaFoldDB" id="A0A0C9SQT4"/>
<reference evidence="4 5" key="1">
    <citation type="submission" date="2014-06" db="EMBL/GenBank/DDBJ databases">
        <title>Evolutionary Origins and Diversification of the Mycorrhizal Mutualists.</title>
        <authorList>
            <consortium name="DOE Joint Genome Institute"/>
            <consortium name="Mycorrhizal Genomics Consortium"/>
            <person name="Kohler A."/>
            <person name="Kuo A."/>
            <person name="Nagy L.G."/>
            <person name="Floudas D."/>
            <person name="Copeland A."/>
            <person name="Barry K.W."/>
            <person name="Cichocki N."/>
            <person name="Veneault-Fourrey C."/>
            <person name="LaButti K."/>
            <person name="Lindquist E.A."/>
            <person name="Lipzen A."/>
            <person name="Lundell T."/>
            <person name="Morin E."/>
            <person name="Murat C."/>
            <person name="Riley R."/>
            <person name="Ohm R."/>
            <person name="Sun H."/>
            <person name="Tunlid A."/>
            <person name="Henrissat B."/>
            <person name="Grigoriev I.V."/>
            <person name="Hibbett D.S."/>
            <person name="Martin F."/>
        </authorList>
    </citation>
    <scope>NUCLEOTIDE SEQUENCE [LARGE SCALE GENOMIC DNA]</scope>
    <source>
        <strain evidence="4 5">FD-325 SS-3</strain>
    </source>
</reference>
<evidence type="ECO:0000313" key="5">
    <source>
        <dbReference type="Proteomes" id="UP000053263"/>
    </source>
</evidence>
<dbReference type="Gene3D" id="2.120.10.80">
    <property type="entry name" value="Kelch-type beta propeller"/>
    <property type="match status" value="2"/>
</dbReference>